<dbReference type="AlphaFoldDB" id="A0A6H5J065"/>
<accession>A0A6H5J065</accession>
<evidence type="ECO:0000313" key="2">
    <source>
        <dbReference type="EMBL" id="CAB0042203.1"/>
    </source>
</evidence>
<keyword evidence="1" id="KW-0175">Coiled coil</keyword>
<gene>
    <name evidence="2" type="ORF">TBRA_LOCUS13835</name>
</gene>
<evidence type="ECO:0000256" key="1">
    <source>
        <dbReference type="SAM" id="Coils"/>
    </source>
</evidence>
<feature type="coiled-coil region" evidence="1">
    <location>
        <begin position="6"/>
        <end position="55"/>
    </location>
</feature>
<keyword evidence="3" id="KW-1185">Reference proteome</keyword>
<reference evidence="2 3" key="1">
    <citation type="submission" date="2020-02" db="EMBL/GenBank/DDBJ databases">
        <authorList>
            <person name="Ferguson B K."/>
        </authorList>
    </citation>
    <scope>NUCLEOTIDE SEQUENCE [LARGE SCALE GENOMIC DNA]</scope>
</reference>
<proteinExistence type="predicted"/>
<dbReference type="EMBL" id="CADCXV010001169">
    <property type="protein sequence ID" value="CAB0042203.1"/>
    <property type="molecule type" value="Genomic_DNA"/>
</dbReference>
<sequence>MVLEREDNNQRRIAEQQRLLEDQQQQLAEQQRFDNQRLEQQLAGLQAQLALRQNELAHAPAPLAAAAVQPAIYRVAVKASEVRSYVADVLVKRSFFYSAATSPRNKQFGPLSRILKALLARWPTSKWNSLCEYEWSEGRELSWRNSYMQVSRHLGRFTAETRSIVTRWRTTGMLTPGLRPRRRLACGYRKMVRIFHLSSSSKDEAGARAITDTDSTSSRYRAKFRDAI</sequence>
<protein>
    <submittedName>
        <fullName evidence="2">Uncharacterized protein</fullName>
    </submittedName>
</protein>
<organism evidence="2 3">
    <name type="scientific">Trichogramma brassicae</name>
    <dbReference type="NCBI Taxonomy" id="86971"/>
    <lineage>
        <taxon>Eukaryota</taxon>
        <taxon>Metazoa</taxon>
        <taxon>Ecdysozoa</taxon>
        <taxon>Arthropoda</taxon>
        <taxon>Hexapoda</taxon>
        <taxon>Insecta</taxon>
        <taxon>Pterygota</taxon>
        <taxon>Neoptera</taxon>
        <taxon>Endopterygota</taxon>
        <taxon>Hymenoptera</taxon>
        <taxon>Apocrita</taxon>
        <taxon>Proctotrupomorpha</taxon>
        <taxon>Chalcidoidea</taxon>
        <taxon>Trichogrammatidae</taxon>
        <taxon>Trichogramma</taxon>
    </lineage>
</organism>
<evidence type="ECO:0000313" key="3">
    <source>
        <dbReference type="Proteomes" id="UP000479190"/>
    </source>
</evidence>
<dbReference type="Proteomes" id="UP000479190">
    <property type="component" value="Unassembled WGS sequence"/>
</dbReference>
<name>A0A6H5J065_9HYME</name>